<proteinExistence type="predicted"/>
<sequence length="201" mass="22145">MRPWDYNPELTEERLIRVAQLIERGRNDAVDRHEPAIGGDSWTRGVCAYSYAKHQIIQAAGTSGFEWLGVINDGMRFQFSIGKVPMRFWRGDFAEPSDRIATATPMEQLLLELEPGVPTAGVLFRMGLTTDEEGAMLEACFAALRNGAAETIWPISLADADPLVVMLDDARPEGRELPPPAIGDRSEDDAADGDAKERSGR</sequence>
<evidence type="ECO:0000313" key="3">
    <source>
        <dbReference type="Proteomes" id="UP001259803"/>
    </source>
</evidence>
<dbReference type="EMBL" id="JAVRHS010000019">
    <property type="protein sequence ID" value="MDT0577152.1"/>
    <property type="molecule type" value="Genomic_DNA"/>
</dbReference>
<accession>A0ABU2ZKM9</accession>
<evidence type="ECO:0000313" key="2">
    <source>
        <dbReference type="EMBL" id="MDT0577152.1"/>
    </source>
</evidence>
<name>A0ABU2ZKM9_9SPHN</name>
<protein>
    <submittedName>
        <fullName evidence="2">Uncharacterized protein</fullName>
    </submittedName>
</protein>
<dbReference type="Proteomes" id="UP001259803">
    <property type="component" value="Unassembled WGS sequence"/>
</dbReference>
<gene>
    <name evidence="2" type="ORF">RM533_13355</name>
</gene>
<organism evidence="2 3">
    <name type="scientific">Croceicoccus esteveae</name>
    <dbReference type="NCBI Taxonomy" id="3075597"/>
    <lineage>
        <taxon>Bacteria</taxon>
        <taxon>Pseudomonadati</taxon>
        <taxon>Pseudomonadota</taxon>
        <taxon>Alphaproteobacteria</taxon>
        <taxon>Sphingomonadales</taxon>
        <taxon>Erythrobacteraceae</taxon>
        <taxon>Croceicoccus</taxon>
    </lineage>
</organism>
<evidence type="ECO:0000256" key="1">
    <source>
        <dbReference type="SAM" id="MobiDB-lite"/>
    </source>
</evidence>
<dbReference type="RefSeq" id="WP_311341726.1">
    <property type="nucleotide sequence ID" value="NZ_JAVRHS010000019.1"/>
</dbReference>
<feature type="region of interest" description="Disordered" evidence="1">
    <location>
        <begin position="169"/>
        <end position="201"/>
    </location>
</feature>
<reference evidence="2 3" key="1">
    <citation type="submission" date="2023-09" db="EMBL/GenBank/DDBJ databases">
        <authorList>
            <person name="Rey-Velasco X."/>
        </authorList>
    </citation>
    <scope>NUCLEOTIDE SEQUENCE [LARGE SCALE GENOMIC DNA]</scope>
    <source>
        <strain evidence="2 3">F390</strain>
    </source>
</reference>
<comment type="caution">
    <text evidence="2">The sequence shown here is derived from an EMBL/GenBank/DDBJ whole genome shotgun (WGS) entry which is preliminary data.</text>
</comment>
<keyword evidence="3" id="KW-1185">Reference proteome</keyword>